<proteinExistence type="predicted"/>
<name>F0WJ31_9STRA</name>
<organism evidence="1">
    <name type="scientific">Albugo laibachii Nc14</name>
    <dbReference type="NCBI Taxonomy" id="890382"/>
    <lineage>
        <taxon>Eukaryota</taxon>
        <taxon>Sar</taxon>
        <taxon>Stramenopiles</taxon>
        <taxon>Oomycota</taxon>
        <taxon>Peronosporomycetes</taxon>
        <taxon>Albuginales</taxon>
        <taxon>Albuginaceae</taxon>
        <taxon>Albugo</taxon>
    </lineage>
</organism>
<reference evidence="1" key="1">
    <citation type="journal article" date="2011" name="PLoS Biol.">
        <title>Gene gain and loss during evolution of obligate parasitism in the white rust pathogen of Arabidopsis thaliana.</title>
        <authorList>
            <person name="Kemen E."/>
            <person name="Gardiner A."/>
            <person name="Schultz-Larsen T."/>
            <person name="Kemen A.C."/>
            <person name="Balmuth A.L."/>
            <person name="Robert-Seilaniantz A."/>
            <person name="Bailey K."/>
            <person name="Holub E."/>
            <person name="Studholme D.J."/>
            <person name="Maclean D."/>
            <person name="Jones J.D."/>
        </authorList>
    </citation>
    <scope>NUCLEOTIDE SEQUENCE</scope>
</reference>
<sequence>MNSLSADVIEAYADSEWKSGLLKESLICYKHLASFQNKVAIRHIHFKLGILYLLTEKYESAFGEFGTETNESCGNSEEKMETLAGSGFESISYLDSRIQEAAVKACAWEELDELEKLFPEFQKQKILDLDRHGKNNLRITNLNVMAAMALTYRRYSRVGSNSVI</sequence>
<dbReference type="HOGENOM" id="CLU_1622000_0_0_1"/>
<reference evidence="1" key="2">
    <citation type="submission" date="2011-02" db="EMBL/GenBank/DDBJ databases">
        <authorList>
            <person name="MacLean D."/>
        </authorList>
    </citation>
    <scope>NUCLEOTIDE SEQUENCE</scope>
</reference>
<dbReference type="EMBL" id="FR824162">
    <property type="protein sequence ID" value="CCA21277.1"/>
    <property type="molecule type" value="Genomic_DNA"/>
</dbReference>
<evidence type="ECO:0000313" key="1">
    <source>
        <dbReference type="EMBL" id="CCA21277.1"/>
    </source>
</evidence>
<dbReference type="AlphaFoldDB" id="F0WJ31"/>
<gene>
    <name evidence="1" type="primary">AlNc14C117G6562</name>
    <name evidence="1" type="ORF">ALNC14_074200</name>
</gene>
<accession>F0WJ31</accession>
<protein>
    <submittedName>
        <fullName evidence="1">AlNc14C117G6562 protein</fullName>
    </submittedName>
</protein>